<accession>X1GU12</accession>
<gene>
    <name evidence="1" type="ORF">S03H2_15870</name>
</gene>
<name>X1GU12_9ZZZZ</name>
<feature type="non-terminal residue" evidence="1">
    <location>
        <position position="1"/>
    </location>
</feature>
<comment type="caution">
    <text evidence="1">The sequence shown here is derived from an EMBL/GenBank/DDBJ whole genome shotgun (WGS) entry which is preliminary data.</text>
</comment>
<organism evidence="1">
    <name type="scientific">marine sediment metagenome</name>
    <dbReference type="NCBI Taxonomy" id="412755"/>
    <lineage>
        <taxon>unclassified sequences</taxon>
        <taxon>metagenomes</taxon>
        <taxon>ecological metagenomes</taxon>
    </lineage>
</organism>
<protein>
    <submittedName>
        <fullName evidence="1">Uncharacterized protein</fullName>
    </submittedName>
</protein>
<dbReference type="EMBL" id="BARU01008075">
    <property type="protein sequence ID" value="GAH36468.1"/>
    <property type="molecule type" value="Genomic_DNA"/>
</dbReference>
<proteinExistence type="predicted"/>
<sequence length="80" mass="9340">AMAQVEWALSDEYMYKVKVESRLRPGEPLTERFVNIMSDSPMTPAMVEQAVVEKWSEWEDYTAETIDKMVVWTAVHKTIE</sequence>
<evidence type="ECO:0000313" key="1">
    <source>
        <dbReference type="EMBL" id="GAH36468.1"/>
    </source>
</evidence>
<dbReference type="AlphaFoldDB" id="X1GU12"/>
<reference evidence="1" key="1">
    <citation type="journal article" date="2014" name="Front. Microbiol.">
        <title>High frequency of phylogenetically diverse reductive dehalogenase-homologous genes in deep subseafloor sedimentary metagenomes.</title>
        <authorList>
            <person name="Kawai M."/>
            <person name="Futagami T."/>
            <person name="Toyoda A."/>
            <person name="Takaki Y."/>
            <person name="Nishi S."/>
            <person name="Hori S."/>
            <person name="Arai W."/>
            <person name="Tsubouchi T."/>
            <person name="Morono Y."/>
            <person name="Uchiyama I."/>
            <person name="Ito T."/>
            <person name="Fujiyama A."/>
            <person name="Inagaki F."/>
            <person name="Takami H."/>
        </authorList>
    </citation>
    <scope>NUCLEOTIDE SEQUENCE</scope>
    <source>
        <strain evidence="1">Expedition CK06-06</strain>
    </source>
</reference>